<dbReference type="InterPro" id="IPR015500">
    <property type="entry name" value="Peptidase_S8_subtilisin-rel"/>
</dbReference>
<dbReference type="InterPro" id="IPR003137">
    <property type="entry name" value="PA_domain"/>
</dbReference>
<dbReference type="Gene3D" id="2.60.40.2310">
    <property type="match status" value="1"/>
</dbReference>
<dbReference type="CDD" id="cd04852">
    <property type="entry name" value="Peptidases_S8_3"/>
    <property type="match status" value="1"/>
</dbReference>
<dbReference type="STRING" id="4155.A0A022QXV4"/>
<gene>
    <name evidence="12" type="ORF">MIMGU_mgv1a001845mg</name>
</gene>
<dbReference type="InterPro" id="IPR034197">
    <property type="entry name" value="Peptidases_S8_3"/>
</dbReference>
<dbReference type="InterPro" id="IPR000209">
    <property type="entry name" value="Peptidase_S8/S53_dom"/>
</dbReference>
<reference evidence="12 13" key="1">
    <citation type="journal article" date="2013" name="Proc. Natl. Acad. Sci. U.S.A.">
        <title>Fine-scale variation in meiotic recombination in Mimulus inferred from population shotgun sequencing.</title>
        <authorList>
            <person name="Hellsten U."/>
            <person name="Wright K.M."/>
            <person name="Jenkins J."/>
            <person name="Shu S."/>
            <person name="Yuan Y."/>
            <person name="Wessler S.R."/>
            <person name="Schmutz J."/>
            <person name="Willis J.H."/>
            <person name="Rokhsar D.S."/>
        </authorList>
    </citation>
    <scope>NUCLEOTIDE SEQUENCE [LARGE SCALE GENOMIC DNA]</scope>
    <source>
        <strain evidence="13">cv. DUN x IM62</strain>
    </source>
</reference>
<feature type="active site" description="Charge relay system" evidence="6 7">
    <location>
        <position position="217"/>
    </location>
</feature>
<dbReference type="eggNOG" id="ENOG502QPQR">
    <property type="taxonomic scope" value="Eukaryota"/>
</dbReference>
<dbReference type="InterPro" id="IPR037045">
    <property type="entry name" value="S8pro/Inhibitor_I9_sf"/>
</dbReference>
<comment type="similarity">
    <text evidence="1 7">Belongs to the peptidase S8 family.</text>
</comment>
<evidence type="ECO:0000256" key="5">
    <source>
        <dbReference type="ARBA" id="ARBA00022825"/>
    </source>
</evidence>
<evidence type="ECO:0000259" key="8">
    <source>
        <dbReference type="Pfam" id="PF00082"/>
    </source>
</evidence>
<evidence type="ECO:0000259" key="10">
    <source>
        <dbReference type="Pfam" id="PF05922"/>
    </source>
</evidence>
<accession>A0A022QXV4</accession>
<name>A0A022QXV4_ERYGU</name>
<dbReference type="InterPro" id="IPR010259">
    <property type="entry name" value="S8pro/Inhibitor_I9"/>
</dbReference>
<feature type="domain" description="Peptidase S8/S53" evidence="8">
    <location>
        <begin position="150"/>
        <end position="566"/>
    </location>
</feature>
<sequence length="750" mass="79727">MLNAIWPKIAYKGSIVLSSLRSMSKDEFGLILSLVYLVPGEKLDVYIVHVDPSHSDDLDTFYDSFLPTITNVAAGSTNSTTDRPRILHRYRHVFSGFAAKLSAADVEAMRLKKGFVSARPERVLRLLTTRSPSFLGLNQNTGLWKKSNYGKGIIIGMVDIGVEPSHPSFGDAGMPPPPAKWKGECQFRAGKGACNNKLIGARFLVPEISPLTNNLGHGTHTSGTAAGNFVAGAAFFGNANGTASGVAPLAHLAVYQVCNDSGCPDSAIAAAIDAAIDDGVDILSMSLGGQVHPRFADDVLAVGAYRAMERGIIVSAAAGNAGGSSSVTNEAPWFMTVGASTTDRRITVTAVLGNGEQIDGETGKGFPSIEKLELVYPRACFGQLDPNIRGKIVVCDRFLVDGIVSGKTVKAYGGAAVIILNSKNQGDTIFDEPNVLPAMQVGYVDGRKIIDYLVSTPNATAALLFKGDVIGNNQAPVVGQFSSRGPSQATPGILKPDIIGPGVNILAAWPVSLENQTNTKSTFNIISGTSMSCPHLSGVAALLKSAHPDWSPAAIKSAIMTTADQVNIKGNPIEDEQLHTADVFSIGSGHVNPTRANDPGLVYDISPDDYIPYLCGLNYTNQEVGIIVGRKVDCVKVNSIPEARLNYPSFSIVLTGPTNQFFATTRTLTNVGKPNSSYHVEIGSTAEGVFVEVKPEVLFFQKLGDKLSYNVTFTVIRSTRKVTNTTTQSQGFITWTSADYSVRSPIAFVF</sequence>
<dbReference type="PROSITE" id="PS51892">
    <property type="entry name" value="SUBTILASE"/>
    <property type="match status" value="1"/>
</dbReference>
<evidence type="ECO:0000256" key="3">
    <source>
        <dbReference type="ARBA" id="ARBA00022729"/>
    </source>
</evidence>
<evidence type="ECO:0000256" key="1">
    <source>
        <dbReference type="ARBA" id="ARBA00011073"/>
    </source>
</evidence>
<evidence type="ECO:0000256" key="2">
    <source>
        <dbReference type="ARBA" id="ARBA00022670"/>
    </source>
</evidence>
<dbReference type="InterPro" id="IPR045051">
    <property type="entry name" value="SBT"/>
</dbReference>
<dbReference type="InterPro" id="IPR036852">
    <property type="entry name" value="Peptidase_S8/S53_dom_sf"/>
</dbReference>
<organism evidence="12 13">
    <name type="scientific">Erythranthe guttata</name>
    <name type="common">Yellow monkey flower</name>
    <name type="synonym">Mimulus guttatus</name>
    <dbReference type="NCBI Taxonomy" id="4155"/>
    <lineage>
        <taxon>Eukaryota</taxon>
        <taxon>Viridiplantae</taxon>
        <taxon>Streptophyta</taxon>
        <taxon>Embryophyta</taxon>
        <taxon>Tracheophyta</taxon>
        <taxon>Spermatophyta</taxon>
        <taxon>Magnoliopsida</taxon>
        <taxon>eudicotyledons</taxon>
        <taxon>Gunneridae</taxon>
        <taxon>Pentapetalae</taxon>
        <taxon>asterids</taxon>
        <taxon>lamiids</taxon>
        <taxon>Lamiales</taxon>
        <taxon>Phrymaceae</taxon>
        <taxon>Erythranthe</taxon>
    </lineage>
</organism>
<feature type="active site" description="Charge relay system" evidence="6 7">
    <location>
        <position position="159"/>
    </location>
</feature>
<feature type="active site" description="Charge relay system" evidence="6 7">
    <location>
        <position position="530"/>
    </location>
</feature>
<dbReference type="GO" id="GO:0006508">
    <property type="term" value="P:proteolysis"/>
    <property type="evidence" value="ECO:0007669"/>
    <property type="project" value="UniProtKB-KW"/>
</dbReference>
<dbReference type="SUPFAM" id="SSF52743">
    <property type="entry name" value="Subtilisin-like"/>
    <property type="match status" value="1"/>
</dbReference>
<evidence type="ECO:0000313" key="13">
    <source>
        <dbReference type="Proteomes" id="UP000030748"/>
    </source>
</evidence>
<dbReference type="Pfam" id="PF05922">
    <property type="entry name" value="Inhibitor_I9"/>
    <property type="match status" value="1"/>
</dbReference>
<evidence type="ECO:0000259" key="11">
    <source>
        <dbReference type="Pfam" id="PF17766"/>
    </source>
</evidence>
<dbReference type="CDD" id="cd02120">
    <property type="entry name" value="PA_subtilisin_like"/>
    <property type="match status" value="1"/>
</dbReference>
<keyword evidence="3" id="KW-0732">Signal</keyword>
<dbReference type="Gene3D" id="3.30.70.80">
    <property type="entry name" value="Peptidase S8 propeptide/proteinase inhibitor I9"/>
    <property type="match status" value="1"/>
</dbReference>
<evidence type="ECO:0000256" key="7">
    <source>
        <dbReference type="PROSITE-ProRule" id="PRU01240"/>
    </source>
</evidence>
<dbReference type="InterPro" id="IPR041469">
    <property type="entry name" value="Subtilisin-like_FN3"/>
</dbReference>
<dbReference type="GO" id="GO:0005576">
    <property type="term" value="C:extracellular region"/>
    <property type="evidence" value="ECO:0000318"/>
    <property type="project" value="GO_Central"/>
</dbReference>
<dbReference type="Gene3D" id="3.50.30.30">
    <property type="match status" value="1"/>
</dbReference>
<evidence type="ECO:0000313" key="12">
    <source>
        <dbReference type="EMBL" id="EYU33437.1"/>
    </source>
</evidence>
<keyword evidence="13" id="KW-1185">Reference proteome</keyword>
<protein>
    <submittedName>
        <fullName evidence="12">Uncharacterized protein</fullName>
    </submittedName>
</protein>
<evidence type="ECO:0000256" key="4">
    <source>
        <dbReference type="ARBA" id="ARBA00022801"/>
    </source>
</evidence>
<dbReference type="GO" id="GO:0004252">
    <property type="term" value="F:serine-type endopeptidase activity"/>
    <property type="evidence" value="ECO:0000318"/>
    <property type="project" value="GO_Central"/>
</dbReference>
<dbReference type="AlphaFoldDB" id="A0A022QXV4"/>
<dbReference type="PRINTS" id="PR00723">
    <property type="entry name" value="SUBTILISIN"/>
</dbReference>
<feature type="domain" description="PA" evidence="9">
    <location>
        <begin position="373"/>
        <end position="449"/>
    </location>
</feature>
<keyword evidence="4 7" id="KW-0378">Hydrolase</keyword>
<keyword evidence="5 7" id="KW-0720">Serine protease</keyword>
<evidence type="ECO:0000259" key="9">
    <source>
        <dbReference type="Pfam" id="PF02225"/>
    </source>
</evidence>
<keyword evidence="2 7" id="KW-0645">Protease</keyword>
<dbReference type="Pfam" id="PF17766">
    <property type="entry name" value="fn3_6"/>
    <property type="match status" value="1"/>
</dbReference>
<dbReference type="EMBL" id="KI630768">
    <property type="protein sequence ID" value="EYU33437.1"/>
    <property type="molecule type" value="Genomic_DNA"/>
</dbReference>
<dbReference type="Proteomes" id="UP000030748">
    <property type="component" value="Unassembled WGS sequence"/>
</dbReference>
<proteinExistence type="inferred from homology"/>
<dbReference type="Gene3D" id="3.40.50.200">
    <property type="entry name" value="Peptidase S8/S53 domain"/>
    <property type="match status" value="1"/>
</dbReference>
<dbReference type="Pfam" id="PF02225">
    <property type="entry name" value="PA"/>
    <property type="match status" value="1"/>
</dbReference>
<dbReference type="PANTHER" id="PTHR10795">
    <property type="entry name" value="PROPROTEIN CONVERTASE SUBTILISIN/KEXIN"/>
    <property type="match status" value="1"/>
</dbReference>
<feature type="domain" description="Inhibitor I9" evidence="10">
    <location>
        <begin position="45"/>
        <end position="126"/>
    </location>
</feature>
<dbReference type="Pfam" id="PF00082">
    <property type="entry name" value="Peptidase_S8"/>
    <property type="match status" value="1"/>
</dbReference>
<evidence type="ECO:0000256" key="6">
    <source>
        <dbReference type="PIRSR" id="PIRSR615500-1"/>
    </source>
</evidence>
<feature type="domain" description="Subtilisin-like protease fibronectin type-III" evidence="11">
    <location>
        <begin position="645"/>
        <end position="747"/>
    </location>
</feature>